<organism evidence="2 3">
    <name type="scientific">Mycena sanguinolenta</name>
    <dbReference type="NCBI Taxonomy" id="230812"/>
    <lineage>
        <taxon>Eukaryota</taxon>
        <taxon>Fungi</taxon>
        <taxon>Dikarya</taxon>
        <taxon>Basidiomycota</taxon>
        <taxon>Agaricomycotina</taxon>
        <taxon>Agaricomycetes</taxon>
        <taxon>Agaricomycetidae</taxon>
        <taxon>Agaricales</taxon>
        <taxon>Marasmiineae</taxon>
        <taxon>Mycenaceae</taxon>
        <taxon>Mycena</taxon>
    </lineage>
</organism>
<evidence type="ECO:0000313" key="2">
    <source>
        <dbReference type="EMBL" id="KAF7373436.1"/>
    </source>
</evidence>
<feature type="region of interest" description="Disordered" evidence="1">
    <location>
        <begin position="27"/>
        <end position="104"/>
    </location>
</feature>
<feature type="compositionally biased region" description="Basic residues" evidence="1">
    <location>
        <begin position="30"/>
        <end position="41"/>
    </location>
</feature>
<comment type="caution">
    <text evidence="2">The sequence shown here is derived from an EMBL/GenBank/DDBJ whole genome shotgun (WGS) entry which is preliminary data.</text>
</comment>
<keyword evidence="3" id="KW-1185">Reference proteome</keyword>
<reference evidence="2" key="1">
    <citation type="submission" date="2020-05" db="EMBL/GenBank/DDBJ databases">
        <title>Mycena genomes resolve the evolution of fungal bioluminescence.</title>
        <authorList>
            <person name="Tsai I.J."/>
        </authorList>
    </citation>
    <scope>NUCLEOTIDE SEQUENCE</scope>
    <source>
        <strain evidence="2">160909Yilan</strain>
    </source>
</reference>
<dbReference type="Proteomes" id="UP000623467">
    <property type="component" value="Unassembled WGS sequence"/>
</dbReference>
<evidence type="ECO:0000313" key="3">
    <source>
        <dbReference type="Proteomes" id="UP000623467"/>
    </source>
</evidence>
<evidence type="ECO:0000256" key="1">
    <source>
        <dbReference type="SAM" id="MobiDB-lite"/>
    </source>
</evidence>
<dbReference type="EMBL" id="JACAZH010000003">
    <property type="protein sequence ID" value="KAF7373436.1"/>
    <property type="molecule type" value="Genomic_DNA"/>
</dbReference>
<sequence length="129" mass="13643">MDALTVATSPAILRDSFVLKLLATLDQPPHRPHHSQPRRVARSPVGSHTVPAKSNQRVAVYRPQPSIETERPPAGSRAAACTPEHGQLSKSSPHPSLAPFSWSDCAPPASHAPLAAIAVSTSNSSTHAR</sequence>
<protein>
    <submittedName>
        <fullName evidence="2">Uncharacterized protein</fullName>
    </submittedName>
</protein>
<gene>
    <name evidence="2" type="ORF">MSAN_00553200</name>
</gene>
<proteinExistence type="predicted"/>
<accession>A0A8H7DJC2</accession>
<name>A0A8H7DJC2_9AGAR</name>
<dbReference type="AlphaFoldDB" id="A0A8H7DJC2"/>